<dbReference type="InterPro" id="IPR043129">
    <property type="entry name" value="ATPase_NBD"/>
</dbReference>
<dbReference type="EMBL" id="LLXI01001884">
    <property type="protein sequence ID" value="PKY55541.1"/>
    <property type="molecule type" value="Genomic_DNA"/>
</dbReference>
<evidence type="ECO:0000313" key="2">
    <source>
        <dbReference type="Proteomes" id="UP000234323"/>
    </source>
</evidence>
<name>A0A2I1H9I2_9GLOM</name>
<reference evidence="1 2" key="1">
    <citation type="submission" date="2015-10" db="EMBL/GenBank/DDBJ databases">
        <title>Genome analyses suggest a sexual origin of heterokaryosis in a supposedly ancient asexual fungus.</title>
        <authorList>
            <person name="Ropars J."/>
            <person name="Sedzielewska K."/>
            <person name="Noel J."/>
            <person name="Charron P."/>
            <person name="Farinelli L."/>
            <person name="Marton T."/>
            <person name="Kruger M."/>
            <person name="Pelin A."/>
            <person name="Brachmann A."/>
            <person name="Corradi N."/>
        </authorList>
    </citation>
    <scope>NUCLEOTIDE SEQUENCE [LARGE SCALE GENOMIC DNA]</scope>
    <source>
        <strain evidence="1 2">A4</strain>
    </source>
</reference>
<evidence type="ECO:0000313" key="1">
    <source>
        <dbReference type="EMBL" id="PKY55541.1"/>
    </source>
</evidence>
<dbReference type="SUPFAM" id="SSF53067">
    <property type="entry name" value="Actin-like ATPase domain"/>
    <property type="match status" value="1"/>
</dbReference>
<gene>
    <name evidence="1" type="ORF">RhiirA4_475073</name>
</gene>
<dbReference type="AlphaFoldDB" id="A0A2I1H9I2"/>
<keyword evidence="2" id="KW-1185">Reference proteome</keyword>
<dbReference type="Proteomes" id="UP000234323">
    <property type="component" value="Unassembled WGS sequence"/>
</dbReference>
<proteinExistence type="predicted"/>
<dbReference type="VEuPathDB" id="FungiDB:RhiirA1_537809"/>
<dbReference type="PANTHER" id="PTHR14187">
    <property type="entry name" value="ALPHA KINASE/ELONGATION FACTOR 2 KINASE"/>
    <property type="match status" value="1"/>
</dbReference>
<organism evidence="1 2">
    <name type="scientific">Rhizophagus irregularis</name>
    <dbReference type="NCBI Taxonomy" id="588596"/>
    <lineage>
        <taxon>Eukaryota</taxon>
        <taxon>Fungi</taxon>
        <taxon>Fungi incertae sedis</taxon>
        <taxon>Mucoromycota</taxon>
        <taxon>Glomeromycotina</taxon>
        <taxon>Glomeromycetes</taxon>
        <taxon>Glomerales</taxon>
        <taxon>Glomeraceae</taxon>
        <taxon>Rhizophagus</taxon>
    </lineage>
</organism>
<comment type="caution">
    <text evidence="1">The sequence shown here is derived from an EMBL/GenBank/DDBJ whole genome shotgun (WGS) entry which is preliminary data.</text>
</comment>
<sequence>MDSEKLQFTTECKWVLENKAFINLMRQVLIINYFNLKDIQVIFHSYLLEAFMFVDCGEYTTDLTTHKLVRNDPLYIDKATVHIRDFCGSRLINEEFIKFLCERLGTCAIDLLKENNYSHLQYMIQVFRERIMEPFTGDDMEFQNVLDIDEVSPNLPQYVSEETREIMKENEWLIDIKYNDIKKMFDPVVDRIIRLIYIQLSNNKENCSTIFLTGNFCENKYLQNRIKKEFSHHVNNISVPDCPEAAVARGAVIYGLSIISTILDDVEFDILKPAISPKGLKYTYGIKYNWKGSEDPTHGGKNCRFKTLVKRGTEITFDQTFSFNFKPESNQASESFAIYYTQKYNIEYCDELGMTLLGKLNIDLPDVHLDNRRIDFELTFGQYEIIASTRNENRQKHEITFCYPNDDF</sequence>
<evidence type="ECO:0008006" key="3">
    <source>
        <dbReference type="Google" id="ProtNLM"/>
    </source>
</evidence>
<dbReference type="VEuPathDB" id="FungiDB:RhiirFUN_008282"/>
<dbReference type="VEuPathDB" id="FungiDB:FUN_007874"/>
<dbReference type="PANTHER" id="PTHR14187:SF5">
    <property type="entry name" value="HEAT SHOCK 70 KDA PROTEIN 12A"/>
    <property type="match status" value="1"/>
</dbReference>
<accession>A0A2I1H9I2</accession>
<protein>
    <recommendedName>
        <fullName evidence="3">Hsp70 family protein</fullName>
    </recommendedName>
</protein>